<dbReference type="SUPFAM" id="SSF55729">
    <property type="entry name" value="Acyl-CoA N-acyltransferases (Nat)"/>
    <property type="match status" value="1"/>
</dbReference>
<accession>A0AAN6QFF4</accession>
<organism evidence="2 3">
    <name type="scientific">Canariomyces notabilis</name>
    <dbReference type="NCBI Taxonomy" id="2074819"/>
    <lineage>
        <taxon>Eukaryota</taxon>
        <taxon>Fungi</taxon>
        <taxon>Dikarya</taxon>
        <taxon>Ascomycota</taxon>
        <taxon>Pezizomycotina</taxon>
        <taxon>Sordariomycetes</taxon>
        <taxon>Sordariomycetidae</taxon>
        <taxon>Sordariales</taxon>
        <taxon>Chaetomiaceae</taxon>
        <taxon>Canariomyces</taxon>
    </lineage>
</organism>
<protein>
    <submittedName>
        <fullName evidence="2">Acyl-CoA N-acyltransferase</fullName>
    </submittedName>
</protein>
<dbReference type="PANTHER" id="PTHR43328">
    <property type="entry name" value="ACETYLTRANSFERASE-RELATED"/>
    <property type="match status" value="1"/>
</dbReference>
<keyword evidence="3" id="KW-1185">Reference proteome</keyword>
<evidence type="ECO:0000259" key="1">
    <source>
        <dbReference type="PROSITE" id="PS51186"/>
    </source>
</evidence>
<dbReference type="RefSeq" id="XP_064666817.1">
    <property type="nucleotide sequence ID" value="XM_064817025.1"/>
</dbReference>
<dbReference type="AlphaFoldDB" id="A0AAN6QFF4"/>
<dbReference type="PROSITE" id="PS51186">
    <property type="entry name" value="GNAT"/>
    <property type="match status" value="1"/>
</dbReference>
<evidence type="ECO:0000313" key="2">
    <source>
        <dbReference type="EMBL" id="KAK4109247.1"/>
    </source>
</evidence>
<evidence type="ECO:0000313" key="3">
    <source>
        <dbReference type="Proteomes" id="UP001302812"/>
    </source>
</evidence>
<dbReference type="EMBL" id="MU853357">
    <property type="protein sequence ID" value="KAK4109247.1"/>
    <property type="molecule type" value="Genomic_DNA"/>
</dbReference>
<sequence length="190" mass="21246">MPAPEPILQLPRCNCIIRPYDPNGDRDVEPLAKAANSPKVAQFMTNRFVHPYTLDDARSWIAQATSVSPMRDFAICLPDSGGGPGVVIGGIGLKMRDDIQYRTMEIGYWLGEEHWNQGIATEAVTAFSDWAFRTFPHLLRLEAGVIAGNIASGRVLDKAGFKREGRQRKAVEKHGVVRDILMHVMFRDER</sequence>
<feature type="domain" description="N-acetyltransferase" evidence="1">
    <location>
        <begin position="44"/>
        <end position="187"/>
    </location>
</feature>
<dbReference type="Gene3D" id="3.40.630.30">
    <property type="match status" value="1"/>
</dbReference>
<comment type="caution">
    <text evidence="2">The sequence shown here is derived from an EMBL/GenBank/DDBJ whole genome shotgun (WGS) entry which is preliminary data.</text>
</comment>
<dbReference type="InterPro" id="IPR000182">
    <property type="entry name" value="GNAT_dom"/>
</dbReference>
<dbReference type="GeneID" id="89941150"/>
<dbReference type="GO" id="GO:0016747">
    <property type="term" value="F:acyltransferase activity, transferring groups other than amino-acyl groups"/>
    <property type="evidence" value="ECO:0007669"/>
    <property type="project" value="InterPro"/>
</dbReference>
<dbReference type="Pfam" id="PF13302">
    <property type="entry name" value="Acetyltransf_3"/>
    <property type="match status" value="1"/>
</dbReference>
<proteinExistence type="predicted"/>
<reference evidence="2" key="1">
    <citation type="journal article" date="2023" name="Mol. Phylogenet. Evol.">
        <title>Genome-scale phylogeny and comparative genomics of the fungal order Sordariales.</title>
        <authorList>
            <person name="Hensen N."/>
            <person name="Bonometti L."/>
            <person name="Westerberg I."/>
            <person name="Brannstrom I.O."/>
            <person name="Guillou S."/>
            <person name="Cros-Aarteil S."/>
            <person name="Calhoun S."/>
            <person name="Haridas S."/>
            <person name="Kuo A."/>
            <person name="Mondo S."/>
            <person name="Pangilinan J."/>
            <person name="Riley R."/>
            <person name="LaButti K."/>
            <person name="Andreopoulos B."/>
            <person name="Lipzen A."/>
            <person name="Chen C."/>
            <person name="Yan M."/>
            <person name="Daum C."/>
            <person name="Ng V."/>
            <person name="Clum A."/>
            <person name="Steindorff A."/>
            <person name="Ohm R.A."/>
            <person name="Martin F."/>
            <person name="Silar P."/>
            <person name="Natvig D.O."/>
            <person name="Lalanne C."/>
            <person name="Gautier V."/>
            <person name="Ament-Velasquez S.L."/>
            <person name="Kruys A."/>
            <person name="Hutchinson M.I."/>
            <person name="Powell A.J."/>
            <person name="Barry K."/>
            <person name="Miller A.N."/>
            <person name="Grigoriev I.V."/>
            <person name="Debuchy R."/>
            <person name="Gladieux P."/>
            <person name="Hiltunen Thoren M."/>
            <person name="Johannesson H."/>
        </authorList>
    </citation>
    <scope>NUCLEOTIDE SEQUENCE</scope>
    <source>
        <strain evidence="2">CBS 508.74</strain>
    </source>
</reference>
<dbReference type="Proteomes" id="UP001302812">
    <property type="component" value="Unassembled WGS sequence"/>
</dbReference>
<gene>
    <name evidence="2" type="ORF">N656DRAFT_791933</name>
</gene>
<dbReference type="InterPro" id="IPR016181">
    <property type="entry name" value="Acyl_CoA_acyltransferase"/>
</dbReference>
<name>A0AAN6QFF4_9PEZI</name>
<reference evidence="2" key="2">
    <citation type="submission" date="2023-05" db="EMBL/GenBank/DDBJ databases">
        <authorList>
            <consortium name="Lawrence Berkeley National Laboratory"/>
            <person name="Steindorff A."/>
            <person name="Hensen N."/>
            <person name="Bonometti L."/>
            <person name="Westerberg I."/>
            <person name="Brannstrom I.O."/>
            <person name="Guillou S."/>
            <person name="Cros-Aarteil S."/>
            <person name="Calhoun S."/>
            <person name="Haridas S."/>
            <person name="Kuo A."/>
            <person name="Mondo S."/>
            <person name="Pangilinan J."/>
            <person name="Riley R."/>
            <person name="Labutti K."/>
            <person name="Andreopoulos B."/>
            <person name="Lipzen A."/>
            <person name="Chen C."/>
            <person name="Yanf M."/>
            <person name="Daum C."/>
            <person name="Ng V."/>
            <person name="Clum A."/>
            <person name="Ohm R."/>
            <person name="Martin F."/>
            <person name="Silar P."/>
            <person name="Natvig D."/>
            <person name="Lalanne C."/>
            <person name="Gautier V."/>
            <person name="Ament-Velasquez S.L."/>
            <person name="Kruys A."/>
            <person name="Hutchinson M.I."/>
            <person name="Powell A.J."/>
            <person name="Barry K."/>
            <person name="Miller A.N."/>
            <person name="Grigoriev I.V."/>
            <person name="Debuchy R."/>
            <person name="Gladieux P."/>
            <person name="Thoren M.H."/>
            <person name="Johannesson H."/>
        </authorList>
    </citation>
    <scope>NUCLEOTIDE SEQUENCE</scope>
    <source>
        <strain evidence="2">CBS 508.74</strain>
    </source>
</reference>
<dbReference type="PANTHER" id="PTHR43328:SF1">
    <property type="entry name" value="N-ACETYLTRANSFERASE DOMAIN-CONTAINING PROTEIN"/>
    <property type="match status" value="1"/>
</dbReference>